<accession>A0A6N9H4W1</accession>
<protein>
    <recommendedName>
        <fullName evidence="4">DUF2178 domain-containing protein</fullName>
    </recommendedName>
</protein>
<keyword evidence="1" id="KW-1133">Transmembrane helix</keyword>
<dbReference type="RefSeq" id="WP_160952156.1">
    <property type="nucleotide sequence ID" value="NZ_WWEQ01000004.1"/>
</dbReference>
<keyword evidence="1" id="KW-0812">Transmembrane</keyword>
<keyword evidence="3" id="KW-1185">Reference proteome</keyword>
<dbReference type="EMBL" id="WWEQ01000004">
    <property type="protein sequence ID" value="MYM18712.1"/>
    <property type="molecule type" value="Genomic_DNA"/>
</dbReference>
<feature type="transmembrane region" description="Helical" evidence="1">
    <location>
        <begin position="85"/>
        <end position="106"/>
    </location>
</feature>
<evidence type="ECO:0008006" key="4">
    <source>
        <dbReference type="Google" id="ProtNLM"/>
    </source>
</evidence>
<name>A0A6N9H4W1_9MICO</name>
<organism evidence="2 3">
    <name type="scientific">Brevibacterium rongguiense</name>
    <dbReference type="NCBI Taxonomy" id="2695267"/>
    <lineage>
        <taxon>Bacteria</taxon>
        <taxon>Bacillati</taxon>
        <taxon>Actinomycetota</taxon>
        <taxon>Actinomycetes</taxon>
        <taxon>Micrococcales</taxon>
        <taxon>Brevibacteriaceae</taxon>
        <taxon>Brevibacterium</taxon>
    </lineage>
</organism>
<dbReference type="Proteomes" id="UP000469215">
    <property type="component" value="Unassembled WGS sequence"/>
</dbReference>
<comment type="caution">
    <text evidence="2">The sequence shown here is derived from an EMBL/GenBank/DDBJ whole genome shotgun (WGS) entry which is preliminary data.</text>
</comment>
<reference evidence="2 3" key="1">
    <citation type="submission" date="2020-01" db="EMBL/GenBank/DDBJ databases">
        <authorList>
            <person name="Deng T."/>
        </authorList>
    </citation>
    <scope>NUCLEOTIDE SEQUENCE [LARGE SCALE GENOMIC DNA]</scope>
    <source>
        <strain evidence="2 3">5221</strain>
    </source>
</reference>
<keyword evidence="1" id="KW-0472">Membrane</keyword>
<gene>
    <name evidence="2" type="ORF">GSY69_01640</name>
</gene>
<feature type="transmembrane region" description="Helical" evidence="1">
    <location>
        <begin position="39"/>
        <end position="59"/>
    </location>
</feature>
<evidence type="ECO:0000313" key="2">
    <source>
        <dbReference type="EMBL" id="MYM18712.1"/>
    </source>
</evidence>
<sequence>MSTHPKRGPLGVSWLNVVFAAALLIAGVLVAVLSARGLAFGLVLCALAVIQFGAAWWAVHRSDNDLARINALEYADERERQVARAGLAAVGAVALIGSLALVVVGFVLDDARVPLEAIAPWSVLVLYGTWGIANWVAAKRM</sequence>
<evidence type="ECO:0000256" key="1">
    <source>
        <dbReference type="SAM" id="Phobius"/>
    </source>
</evidence>
<feature type="transmembrane region" description="Helical" evidence="1">
    <location>
        <begin position="12"/>
        <end position="33"/>
    </location>
</feature>
<evidence type="ECO:0000313" key="3">
    <source>
        <dbReference type="Proteomes" id="UP000469215"/>
    </source>
</evidence>
<dbReference type="AlphaFoldDB" id="A0A6N9H4W1"/>
<proteinExistence type="predicted"/>
<feature type="transmembrane region" description="Helical" evidence="1">
    <location>
        <begin position="118"/>
        <end position="137"/>
    </location>
</feature>